<reference evidence="2 3" key="1">
    <citation type="submission" date="2018-09" db="EMBL/GenBank/DDBJ databases">
        <title>Genomic Encyclopedia of Archaeal and Bacterial Type Strains, Phase II (KMG-II): from individual species to whole genera.</title>
        <authorList>
            <person name="Goeker M."/>
        </authorList>
    </citation>
    <scope>NUCLEOTIDE SEQUENCE [LARGE SCALE GENOMIC DNA]</scope>
    <source>
        <strain evidence="2 3">DSM 13151</strain>
    </source>
</reference>
<sequence>MQKLLTIDSLTGERILLFAILIAIFGGLIHIQEGELPGIMIIAGIFGLIGLFYDNGQ</sequence>
<dbReference type="Proteomes" id="UP000283805">
    <property type="component" value="Unassembled WGS sequence"/>
</dbReference>
<keyword evidence="3" id="KW-1185">Reference proteome</keyword>
<dbReference type="AlphaFoldDB" id="A0A3R7GEN8"/>
<feature type="transmembrane region" description="Helical" evidence="1">
    <location>
        <begin position="12"/>
        <end position="30"/>
    </location>
</feature>
<evidence type="ECO:0000313" key="2">
    <source>
        <dbReference type="EMBL" id="RKD85008.1"/>
    </source>
</evidence>
<proteinExistence type="predicted"/>
<name>A0A3R7GEN8_9EURY</name>
<keyword evidence="1" id="KW-0812">Transmembrane</keyword>
<evidence type="ECO:0000313" key="3">
    <source>
        <dbReference type="Proteomes" id="UP000283805"/>
    </source>
</evidence>
<keyword evidence="1" id="KW-1133">Transmembrane helix</keyword>
<gene>
    <name evidence="2" type="ORF">ATJ93_4777</name>
</gene>
<organism evidence="2 3">
    <name type="scientific">Halopiger aswanensis</name>
    <dbReference type="NCBI Taxonomy" id="148449"/>
    <lineage>
        <taxon>Archaea</taxon>
        <taxon>Methanobacteriati</taxon>
        <taxon>Methanobacteriota</taxon>
        <taxon>Stenosarchaea group</taxon>
        <taxon>Halobacteria</taxon>
        <taxon>Halobacteriales</taxon>
        <taxon>Natrialbaceae</taxon>
        <taxon>Halopiger</taxon>
    </lineage>
</organism>
<dbReference type="EMBL" id="RAPO01000014">
    <property type="protein sequence ID" value="RKD85008.1"/>
    <property type="molecule type" value="Genomic_DNA"/>
</dbReference>
<keyword evidence="1" id="KW-0472">Membrane</keyword>
<comment type="caution">
    <text evidence="2">The sequence shown here is derived from an EMBL/GenBank/DDBJ whole genome shotgun (WGS) entry which is preliminary data.</text>
</comment>
<evidence type="ECO:0000256" key="1">
    <source>
        <dbReference type="SAM" id="Phobius"/>
    </source>
</evidence>
<feature type="transmembrane region" description="Helical" evidence="1">
    <location>
        <begin position="36"/>
        <end position="53"/>
    </location>
</feature>
<protein>
    <submittedName>
        <fullName evidence="2">Uncharacterized protein</fullName>
    </submittedName>
</protein>
<accession>A0A3R7GEN8</accession>